<reference evidence="1 2" key="1">
    <citation type="submission" date="2020-08" db="EMBL/GenBank/DDBJ databases">
        <title>Sequencing the genomes of 1000 actinobacteria strains.</title>
        <authorList>
            <person name="Klenk H.-P."/>
        </authorList>
    </citation>
    <scope>NUCLEOTIDE SEQUENCE [LARGE SCALE GENOMIC DNA]</scope>
    <source>
        <strain evidence="1 2">DSM 45913</strain>
    </source>
</reference>
<protein>
    <submittedName>
        <fullName evidence="1">Uncharacterized protein</fullName>
    </submittedName>
</protein>
<dbReference type="EMBL" id="JACHJB010000003">
    <property type="protein sequence ID" value="MBB6351015.1"/>
    <property type="molecule type" value="Genomic_DNA"/>
</dbReference>
<comment type="caution">
    <text evidence="1">The sequence shown here is derived from an EMBL/GenBank/DDBJ whole genome shotgun (WGS) entry which is preliminary data.</text>
</comment>
<dbReference type="AlphaFoldDB" id="A0A7X0CBD8"/>
<proteinExistence type="predicted"/>
<evidence type="ECO:0000313" key="2">
    <source>
        <dbReference type="Proteomes" id="UP000583800"/>
    </source>
</evidence>
<organism evidence="1 2">
    <name type="scientific">Nonomuraea muscovyensis</name>
    <dbReference type="NCBI Taxonomy" id="1124761"/>
    <lineage>
        <taxon>Bacteria</taxon>
        <taxon>Bacillati</taxon>
        <taxon>Actinomycetota</taxon>
        <taxon>Actinomycetes</taxon>
        <taxon>Streptosporangiales</taxon>
        <taxon>Streptosporangiaceae</taxon>
        <taxon>Nonomuraea</taxon>
    </lineage>
</organism>
<keyword evidence="2" id="KW-1185">Reference proteome</keyword>
<accession>A0A7X0CBD8</accession>
<evidence type="ECO:0000313" key="1">
    <source>
        <dbReference type="EMBL" id="MBB6351015.1"/>
    </source>
</evidence>
<dbReference type="Proteomes" id="UP000583800">
    <property type="component" value="Unassembled WGS sequence"/>
</dbReference>
<dbReference type="RefSeq" id="WP_185088709.1">
    <property type="nucleotide sequence ID" value="NZ_JACHJB010000003.1"/>
</dbReference>
<sequence>MIPYRPRRTRSLGVTRLGGWNVKVIGITAGAELPDDFEVEAALQAAERDLPEQGGIAFVVVHRDTEALRVNVCWWRADVLYQRLWRAEPGGTGLGQVPPDGPVACVWALLAIDRERRAWIEHVLARPHDPDFTGYLTADPLTEPA</sequence>
<name>A0A7X0CBD8_9ACTN</name>
<gene>
    <name evidence="1" type="ORF">FHU36_007587</name>
</gene>